<feature type="compositionally biased region" description="Basic and acidic residues" evidence="1">
    <location>
        <begin position="344"/>
        <end position="356"/>
    </location>
</feature>
<feature type="compositionally biased region" description="Polar residues" evidence="1">
    <location>
        <begin position="485"/>
        <end position="504"/>
    </location>
</feature>
<feature type="compositionally biased region" description="Basic and acidic residues" evidence="1">
    <location>
        <begin position="971"/>
        <end position="981"/>
    </location>
</feature>
<evidence type="ECO:0000313" key="3">
    <source>
        <dbReference type="Proteomes" id="UP000288859"/>
    </source>
</evidence>
<feature type="region of interest" description="Disordered" evidence="1">
    <location>
        <begin position="794"/>
        <end position="941"/>
    </location>
</feature>
<feature type="region of interest" description="Disordered" evidence="1">
    <location>
        <begin position="1"/>
        <end position="24"/>
    </location>
</feature>
<feature type="region of interest" description="Disordered" evidence="1">
    <location>
        <begin position="955"/>
        <end position="1014"/>
    </location>
</feature>
<proteinExistence type="predicted"/>
<protein>
    <submittedName>
        <fullName evidence="2">Uncharacterized protein</fullName>
    </submittedName>
</protein>
<sequence length="1014" mass="110381">MSKDKGSDGGHTVVRAPAHPVPQLQKPFEESMMESAEDGQDQEVPLDAMARRTMLLDAPTYNRVIAGRWKQKPGEKYHPLWKLVAQMSFGMHLLALNLAISEEEVMKILQSHVDDIDGFLERTTEDFDLAQSDIHERIRCLKLPLAHGEVFDRMLEDGAFRASILDGNEKIEHVISRTKRAAKDALKDVQKGFDATNTLEKYLTSLTSSWHRKSPEHEAVLVAMLGNVEGWRRAFLELHLEGNKLAGLLKKLSEVVSQMERRAATVSRNMITKYQRPGNLPSQKPHHTSQSGSIAQAKPLPTEPGRRQSSRKSSQSTNVTGFSSRPGTGHKSSHGMTSIGQTPESKRNRSRGHDTNHHAISDAAKELNQSRRQQPVEQGNEFGGLLVQADLENPIELPADLPEDLLRQAPVSVRNRLSMTLGIDPKTKSDHRISSVYYPRALGELLKSPESSHMLYSPQHATSNVATPVSAVITSPVYGLENRASHTAQQGRKSQSGLAGSNDQPKPRYAMPTAIRGSARASVIDPMMKSQRMSNPAFTSHPAVMAMASPPVELPAEADGEEMTIMMALDQVSNPSSIRAPGSETEKGSRARSKSLAGASHTAKTSVVSAIGVPALVEEKSSAVAGRGEARQRSSHGKTSLTEVSEPSESNQDEEEVYQDSKESQEPPVTVTVQKPDDDEPNATKQDPVVAEIVAEETEKAEPSLGVERAVDESVNSTKDKKVDVQAKGYVAELEANTPKEPTRLQEANPTGPVELEAPFHNFALPPRPIAVSSNPDKEVPRASIRNLDDFFKLPSEQSITPGRRVKEGGRSSGQDKTKPLKLTLAKVDGKTVPIRSNSREEGWREGGEGPPSQLLKSDVVADIIGTMSYTPPGSPLHQRGSSGASHNSAQRWSHRSTRSLGPSEVAPPPPAPGGRPMVNPDFASAGQFEGERKQKKKKKISIVSKDKWRLFFQNGNSRALNPSQAAQAEKAARESGKEQGEGGSEMMSRSGKDVVWFKGERKSAVGGVSRSSG</sequence>
<feature type="compositionally biased region" description="Polar residues" evidence="1">
    <location>
        <begin position="637"/>
        <end position="650"/>
    </location>
</feature>
<feature type="region of interest" description="Disordered" evidence="1">
    <location>
        <begin position="732"/>
        <end position="758"/>
    </location>
</feature>
<feature type="compositionally biased region" description="Polar residues" evidence="1">
    <location>
        <begin position="880"/>
        <end position="892"/>
    </location>
</feature>
<name>A0A438NE61_EXOME</name>
<dbReference type="OrthoDB" id="5389734at2759"/>
<comment type="caution">
    <text evidence="2">The sequence shown here is derived from an EMBL/GenBank/DDBJ whole genome shotgun (WGS) entry which is preliminary data.</text>
</comment>
<feature type="region of interest" description="Disordered" evidence="1">
    <location>
        <begin position="483"/>
        <end position="510"/>
    </location>
</feature>
<feature type="compositionally biased region" description="Polar residues" evidence="1">
    <location>
        <begin position="317"/>
        <end position="326"/>
    </location>
</feature>
<reference evidence="2 3" key="1">
    <citation type="submission" date="2017-03" db="EMBL/GenBank/DDBJ databases">
        <title>Genomes of endolithic fungi from Antarctica.</title>
        <authorList>
            <person name="Coleine C."/>
            <person name="Masonjones S."/>
            <person name="Stajich J.E."/>
        </authorList>
    </citation>
    <scope>NUCLEOTIDE SEQUENCE [LARGE SCALE GENOMIC DNA]</scope>
    <source>
        <strain evidence="2 3">CCFEE 6314</strain>
    </source>
</reference>
<feature type="compositionally biased region" description="Polar residues" evidence="1">
    <location>
        <begin position="955"/>
        <end position="967"/>
    </location>
</feature>
<feature type="compositionally biased region" description="Polar residues" evidence="1">
    <location>
        <begin position="334"/>
        <end position="343"/>
    </location>
</feature>
<feature type="region of interest" description="Disordered" evidence="1">
    <location>
        <begin position="622"/>
        <end position="720"/>
    </location>
</feature>
<feature type="compositionally biased region" description="Basic and acidic residues" evidence="1">
    <location>
        <begin position="805"/>
        <end position="819"/>
    </location>
</feature>
<feature type="region of interest" description="Disordered" evidence="1">
    <location>
        <begin position="275"/>
        <end position="356"/>
    </location>
</feature>
<gene>
    <name evidence="2" type="ORF">B0A52_01847</name>
</gene>
<dbReference type="VEuPathDB" id="FungiDB:PV10_07745"/>
<feature type="region of interest" description="Disordered" evidence="1">
    <location>
        <begin position="572"/>
        <end position="605"/>
    </location>
</feature>
<dbReference type="EMBL" id="NAJM01000005">
    <property type="protein sequence ID" value="RVX74016.1"/>
    <property type="molecule type" value="Genomic_DNA"/>
</dbReference>
<dbReference type="Proteomes" id="UP000288859">
    <property type="component" value="Unassembled WGS sequence"/>
</dbReference>
<feature type="compositionally biased region" description="Basic and acidic residues" evidence="1">
    <location>
        <begin position="838"/>
        <end position="848"/>
    </location>
</feature>
<dbReference type="AlphaFoldDB" id="A0A438NE61"/>
<evidence type="ECO:0000313" key="2">
    <source>
        <dbReference type="EMBL" id="RVX74016.1"/>
    </source>
</evidence>
<organism evidence="2 3">
    <name type="scientific">Exophiala mesophila</name>
    <name type="common">Black yeast-like fungus</name>
    <dbReference type="NCBI Taxonomy" id="212818"/>
    <lineage>
        <taxon>Eukaryota</taxon>
        <taxon>Fungi</taxon>
        <taxon>Dikarya</taxon>
        <taxon>Ascomycota</taxon>
        <taxon>Pezizomycotina</taxon>
        <taxon>Eurotiomycetes</taxon>
        <taxon>Chaetothyriomycetidae</taxon>
        <taxon>Chaetothyriales</taxon>
        <taxon>Herpotrichiellaceae</taxon>
        <taxon>Exophiala</taxon>
    </lineage>
</organism>
<accession>A0A438NE61</accession>
<evidence type="ECO:0000256" key="1">
    <source>
        <dbReference type="SAM" id="MobiDB-lite"/>
    </source>
</evidence>